<keyword evidence="6" id="KW-1185">Reference proteome</keyword>
<keyword evidence="2" id="KW-0238">DNA-binding</keyword>
<dbReference type="InterPro" id="IPR036388">
    <property type="entry name" value="WH-like_DNA-bd_sf"/>
</dbReference>
<dbReference type="GO" id="GO:0003677">
    <property type="term" value="F:DNA binding"/>
    <property type="evidence" value="ECO:0007669"/>
    <property type="project" value="UniProtKB-KW"/>
</dbReference>
<evidence type="ECO:0000256" key="3">
    <source>
        <dbReference type="ARBA" id="ARBA00023163"/>
    </source>
</evidence>
<dbReference type="HOGENOM" id="CLU_111585_2_3_11"/>
<name>A0A0F7FUB5_9ACTN</name>
<dbReference type="EMBL" id="CP009922">
    <property type="protein sequence ID" value="AKG43403.1"/>
    <property type="molecule type" value="Genomic_DNA"/>
</dbReference>
<keyword evidence="1" id="KW-0805">Transcription regulation</keyword>
<dbReference type="PROSITE" id="PS51118">
    <property type="entry name" value="HTH_HXLR"/>
    <property type="match status" value="1"/>
</dbReference>
<evidence type="ECO:0000256" key="2">
    <source>
        <dbReference type="ARBA" id="ARBA00023125"/>
    </source>
</evidence>
<organism evidence="5 6">
    <name type="scientific">Streptomyces xiamenensis</name>
    <dbReference type="NCBI Taxonomy" id="408015"/>
    <lineage>
        <taxon>Bacteria</taxon>
        <taxon>Bacillati</taxon>
        <taxon>Actinomycetota</taxon>
        <taxon>Actinomycetes</taxon>
        <taxon>Kitasatosporales</taxon>
        <taxon>Streptomycetaceae</taxon>
        <taxon>Streptomyces</taxon>
    </lineage>
</organism>
<evidence type="ECO:0000313" key="6">
    <source>
        <dbReference type="Proteomes" id="UP000034034"/>
    </source>
</evidence>
<protein>
    <submittedName>
        <fullName evidence="5">Family transcriptional regulator</fullName>
    </submittedName>
</protein>
<gene>
    <name evidence="5" type="ORF">SXIM_20190</name>
</gene>
<evidence type="ECO:0000313" key="5">
    <source>
        <dbReference type="EMBL" id="AKG43403.1"/>
    </source>
</evidence>
<dbReference type="PANTHER" id="PTHR33204">
    <property type="entry name" value="TRANSCRIPTIONAL REGULATOR, MARR FAMILY"/>
    <property type="match status" value="1"/>
</dbReference>
<reference evidence="5" key="1">
    <citation type="submission" date="2019-08" db="EMBL/GenBank/DDBJ databases">
        <title>Complete genome sequence of a mangrove-derived Streptomyces xiamenensis.</title>
        <authorList>
            <person name="Xu J."/>
        </authorList>
    </citation>
    <scope>NUCLEOTIDE SEQUENCE</scope>
    <source>
        <strain evidence="5">318</strain>
    </source>
</reference>
<dbReference type="RefSeq" id="WP_030736129.1">
    <property type="nucleotide sequence ID" value="NZ_CBDRAA010000009.1"/>
</dbReference>
<proteinExistence type="predicted"/>
<evidence type="ECO:0000256" key="1">
    <source>
        <dbReference type="ARBA" id="ARBA00023015"/>
    </source>
</evidence>
<dbReference type="AlphaFoldDB" id="A0A0F7FUB5"/>
<dbReference type="Gene3D" id="1.10.10.10">
    <property type="entry name" value="Winged helix-like DNA-binding domain superfamily/Winged helix DNA-binding domain"/>
    <property type="match status" value="1"/>
</dbReference>
<dbReference type="STRING" id="408015.SXIM_20190"/>
<dbReference type="PATRIC" id="fig|408015.6.peg.2049"/>
<dbReference type="PANTHER" id="PTHR33204:SF39">
    <property type="entry name" value="TRANSCRIPTIONAL REGULATORY PROTEIN"/>
    <property type="match status" value="1"/>
</dbReference>
<dbReference type="Pfam" id="PF01638">
    <property type="entry name" value="HxlR"/>
    <property type="match status" value="1"/>
</dbReference>
<feature type="domain" description="HTH hxlR-type" evidence="4">
    <location>
        <begin position="14"/>
        <end position="114"/>
    </location>
</feature>
<keyword evidence="3" id="KW-0804">Transcription</keyword>
<dbReference type="KEGG" id="sxi:SXIM_20190"/>
<dbReference type="SUPFAM" id="SSF46785">
    <property type="entry name" value="Winged helix' DNA-binding domain"/>
    <property type="match status" value="1"/>
</dbReference>
<dbReference type="InterPro" id="IPR036390">
    <property type="entry name" value="WH_DNA-bd_sf"/>
</dbReference>
<accession>A0A0F7FUB5</accession>
<dbReference type="Proteomes" id="UP000034034">
    <property type="component" value="Chromosome"/>
</dbReference>
<dbReference type="InterPro" id="IPR002577">
    <property type="entry name" value="HTH_HxlR"/>
</dbReference>
<sequence>METASGTAESPDPVPALAREIFTGVAGKWALLILETLADRTLRFSELKRQVPGISHKMLAQTLRALERDAVVHRTVHPTVPPSVEYRLTEAGRELRGTVFGLCAWTRRHYAEIEAARRRSG</sequence>
<evidence type="ECO:0000259" key="4">
    <source>
        <dbReference type="PROSITE" id="PS51118"/>
    </source>
</evidence>